<reference evidence="1 2" key="2">
    <citation type="submission" date="2014-03" db="EMBL/GenBank/DDBJ databases">
        <title>The Genome Sequence of Anncaliia algerae insect isolate PRA339.</title>
        <authorList>
            <consortium name="The Broad Institute Genome Sequencing Platform"/>
            <consortium name="The Broad Institute Genome Sequencing Center for Infectious Disease"/>
            <person name="Cuomo C."/>
            <person name="Becnel J."/>
            <person name="Sanscrainte N."/>
            <person name="Walker B."/>
            <person name="Young S.K."/>
            <person name="Zeng Q."/>
            <person name="Gargeya S."/>
            <person name="Fitzgerald M."/>
            <person name="Haas B."/>
            <person name="Abouelleil A."/>
            <person name="Alvarado L."/>
            <person name="Arachchi H.M."/>
            <person name="Berlin A.M."/>
            <person name="Chapman S.B."/>
            <person name="Dewar J."/>
            <person name="Goldberg J."/>
            <person name="Griggs A."/>
            <person name="Gujja S."/>
            <person name="Hansen M."/>
            <person name="Howarth C."/>
            <person name="Imamovic A."/>
            <person name="Larimer J."/>
            <person name="McCowan C."/>
            <person name="Murphy C."/>
            <person name="Neiman D."/>
            <person name="Pearson M."/>
            <person name="Priest M."/>
            <person name="Roberts A."/>
            <person name="Saif S."/>
            <person name="Shea T."/>
            <person name="Sisk P."/>
            <person name="Sykes S."/>
            <person name="Wortman J."/>
            <person name="Nusbaum C."/>
            <person name="Birren B."/>
        </authorList>
    </citation>
    <scope>NUCLEOTIDE SEQUENCE [LARGE SCALE GENOMIC DNA]</scope>
    <source>
        <strain evidence="1 2">PRA339</strain>
    </source>
</reference>
<evidence type="ECO:0000313" key="2">
    <source>
        <dbReference type="Proteomes" id="UP000030655"/>
    </source>
</evidence>
<dbReference type="VEuPathDB" id="MicrosporidiaDB:H312_02915"/>
<gene>
    <name evidence="1" type="ORF">H312_02915</name>
</gene>
<proteinExistence type="predicted"/>
<organism evidence="1 2">
    <name type="scientific">Anncaliia algerae PRA339</name>
    <dbReference type="NCBI Taxonomy" id="1288291"/>
    <lineage>
        <taxon>Eukaryota</taxon>
        <taxon>Fungi</taxon>
        <taxon>Fungi incertae sedis</taxon>
        <taxon>Microsporidia</taxon>
        <taxon>Tubulinosematoidea</taxon>
        <taxon>Tubulinosematidae</taxon>
        <taxon>Anncaliia</taxon>
    </lineage>
</organism>
<name>A0A059EXQ0_9MICR</name>
<dbReference type="EMBL" id="KK365239">
    <property type="protein sequence ID" value="KCZ79690.1"/>
    <property type="molecule type" value="Genomic_DNA"/>
</dbReference>
<feature type="non-terminal residue" evidence="1">
    <location>
        <position position="1"/>
    </location>
</feature>
<dbReference type="AlphaFoldDB" id="A0A059EXQ0"/>
<keyword evidence="2" id="KW-1185">Reference proteome</keyword>
<evidence type="ECO:0000313" key="1">
    <source>
        <dbReference type="EMBL" id="KCZ79690.1"/>
    </source>
</evidence>
<sequence length="225" mass="26784">FINNLNLMPMLRPQEKLLNKNYSSKYFKSLLEEYCRTGFIPSGYHNLISKRNVENNSDNKNFENDYIEISIKVEDTDVMYKERLLKLTDANRADAIDWFRRFEEIMKQSNYKPDQIKSLLRILIKLKGINIDKITDNFKKSKKYILKEIYPVNNHLLVLHDLENTKQNNFLMINDYFDAISKNTLIYSITMGLKKSEIQRKLFEVAYKNLGRYTKNKLIEADVKT</sequence>
<dbReference type="HOGENOM" id="CLU_1232425_0_0_1"/>
<dbReference type="Proteomes" id="UP000030655">
    <property type="component" value="Unassembled WGS sequence"/>
</dbReference>
<accession>A0A059EXQ0</accession>
<reference evidence="2" key="1">
    <citation type="submission" date="2013-02" db="EMBL/GenBank/DDBJ databases">
        <authorList>
            <consortium name="The Broad Institute Genome Sequencing Platform"/>
            <person name="Cuomo C."/>
            <person name="Becnel J."/>
            <person name="Sanscrainte N."/>
            <person name="Walker B."/>
            <person name="Young S.K."/>
            <person name="Zeng Q."/>
            <person name="Gargeya S."/>
            <person name="Fitzgerald M."/>
            <person name="Haas B."/>
            <person name="Abouelleil A."/>
            <person name="Alvarado L."/>
            <person name="Arachchi H.M."/>
            <person name="Berlin A.M."/>
            <person name="Chapman S.B."/>
            <person name="Dewar J."/>
            <person name="Goldberg J."/>
            <person name="Griggs A."/>
            <person name="Gujja S."/>
            <person name="Hansen M."/>
            <person name="Howarth C."/>
            <person name="Imamovic A."/>
            <person name="Larimer J."/>
            <person name="McCowan C."/>
            <person name="Murphy C."/>
            <person name="Neiman D."/>
            <person name="Pearson M."/>
            <person name="Priest M."/>
            <person name="Roberts A."/>
            <person name="Saif S."/>
            <person name="Shea T."/>
            <person name="Sisk P."/>
            <person name="Sykes S."/>
            <person name="Wortman J."/>
            <person name="Nusbaum C."/>
            <person name="Birren B."/>
        </authorList>
    </citation>
    <scope>NUCLEOTIDE SEQUENCE [LARGE SCALE GENOMIC DNA]</scope>
    <source>
        <strain evidence="2">PRA339</strain>
    </source>
</reference>
<feature type="non-terminal residue" evidence="1">
    <location>
        <position position="225"/>
    </location>
</feature>
<protein>
    <submittedName>
        <fullName evidence="1">Uncharacterized protein</fullName>
    </submittedName>
</protein>